<evidence type="ECO:0000256" key="1">
    <source>
        <dbReference type="SAM" id="SignalP"/>
    </source>
</evidence>
<evidence type="ECO:0000313" key="3">
    <source>
        <dbReference type="EMBL" id="MDT3766685.1"/>
    </source>
</evidence>
<sequence>MGTTKHMHFGSLFFVFTTMLATSSLPTAFADSGEKPPLNPQVLAQVATQEFQADASILVHGYGLDNSPHKIDRRSAERNSVGNERFEQAVERYRKELAGMGETYCDSRTNTVINSTTQQRNGSVKAIVTETTYLTICSSSTETGYETHHALTFSPLPGGKWEIVKDQYLEPTGLLPLEQAQSLVDANAESFDDARTRMSLEGATPASTNRLDEANKQVKETFRAKGYNYAAMASYLERYWNKYNPAYRSFTGSGGDCTNFVSQALRAGGWKDKPGWFRNANYWWYSSFNQSRSWTSVEYWATFARNSGRTSMLSNVWQLRKGDVLQVKPKNSNQKIHTMMVSYYSNGVPYFTYHSANRYRRSLNQVLLDWKGGVFYAYRT</sequence>
<dbReference type="EMBL" id="JASXSX010000001">
    <property type="protein sequence ID" value="MDT3766685.1"/>
    <property type="molecule type" value="Genomic_DNA"/>
</dbReference>
<keyword evidence="1" id="KW-0732">Signal</keyword>
<reference evidence="3 4" key="1">
    <citation type="submission" date="2023-06" db="EMBL/GenBank/DDBJ databases">
        <title>Draft genome sequence of Gleimia hominis type strain CCUG 57540T.</title>
        <authorList>
            <person name="Salva-Serra F."/>
            <person name="Cardew S."/>
            <person name="Jensie Markopoulos S."/>
            <person name="Ohlen M."/>
            <person name="Inganas E."/>
            <person name="Svensson-Stadler L."/>
            <person name="Moore E.R.B."/>
        </authorList>
    </citation>
    <scope>NUCLEOTIDE SEQUENCE [LARGE SCALE GENOMIC DNA]</scope>
    <source>
        <strain evidence="3 4">CCUG 57540</strain>
    </source>
</reference>
<organism evidence="3 4">
    <name type="scientific">Gleimia hominis</name>
    <dbReference type="NCBI Taxonomy" id="595468"/>
    <lineage>
        <taxon>Bacteria</taxon>
        <taxon>Bacillati</taxon>
        <taxon>Actinomycetota</taxon>
        <taxon>Actinomycetes</taxon>
        <taxon>Actinomycetales</taxon>
        <taxon>Actinomycetaceae</taxon>
        <taxon>Gleimia</taxon>
    </lineage>
</organism>
<evidence type="ECO:0000259" key="2">
    <source>
        <dbReference type="Pfam" id="PF12671"/>
    </source>
</evidence>
<comment type="caution">
    <text evidence="3">The sequence shown here is derived from an EMBL/GenBank/DDBJ whole genome shotgun (WGS) entry which is preliminary data.</text>
</comment>
<keyword evidence="4" id="KW-1185">Reference proteome</keyword>
<proteinExistence type="predicted"/>
<dbReference type="RefSeq" id="WP_313271781.1">
    <property type="nucleotide sequence ID" value="NZ_JASXSX010000001.1"/>
</dbReference>
<feature type="chain" id="PRO_5046353850" evidence="1">
    <location>
        <begin position="31"/>
        <end position="380"/>
    </location>
</feature>
<dbReference type="Pfam" id="PF12671">
    <property type="entry name" value="Amidase_6"/>
    <property type="match status" value="1"/>
</dbReference>
<dbReference type="PANTHER" id="PTHR40032:SF1">
    <property type="entry name" value="EXPORTED PROTEIN"/>
    <property type="match status" value="1"/>
</dbReference>
<dbReference type="Proteomes" id="UP001247542">
    <property type="component" value="Unassembled WGS sequence"/>
</dbReference>
<dbReference type="InterPro" id="IPR024301">
    <property type="entry name" value="Amidase_6"/>
</dbReference>
<feature type="signal peptide" evidence="1">
    <location>
        <begin position="1"/>
        <end position="30"/>
    </location>
</feature>
<accession>A0ABU3IBU4</accession>
<dbReference type="PANTHER" id="PTHR40032">
    <property type="entry name" value="EXPORTED PROTEIN-RELATED"/>
    <property type="match status" value="1"/>
</dbReference>
<protein>
    <submittedName>
        <fullName evidence="3">Amidase domain-containing protein</fullName>
    </submittedName>
</protein>
<name>A0ABU3IBU4_9ACTO</name>
<gene>
    <name evidence="3" type="ORF">QS713_01205</name>
</gene>
<evidence type="ECO:0000313" key="4">
    <source>
        <dbReference type="Proteomes" id="UP001247542"/>
    </source>
</evidence>
<feature type="domain" description="Putative amidase" evidence="2">
    <location>
        <begin position="227"/>
        <end position="374"/>
    </location>
</feature>